<dbReference type="AlphaFoldDB" id="A0A8H7ALF4"/>
<name>A0A8H7ALF4_9EURO</name>
<evidence type="ECO:0000313" key="7">
    <source>
        <dbReference type="EMBL" id="KAF7507260.1"/>
    </source>
</evidence>
<feature type="compositionally biased region" description="Low complexity" evidence="5">
    <location>
        <begin position="737"/>
        <end position="749"/>
    </location>
</feature>
<comment type="subcellular location">
    <subcellularLocation>
        <location evidence="1">Nucleus</location>
    </subcellularLocation>
</comment>
<evidence type="ECO:0000259" key="6">
    <source>
        <dbReference type="Pfam" id="PF08167"/>
    </source>
</evidence>
<evidence type="ECO:0000256" key="3">
    <source>
        <dbReference type="ARBA" id="ARBA00021502"/>
    </source>
</evidence>
<dbReference type="Proteomes" id="UP000606974">
    <property type="component" value="Unassembled WGS sequence"/>
</dbReference>
<protein>
    <recommendedName>
        <fullName evidence="3">Pre-rRNA-processing protein RIX1</fullName>
    </recommendedName>
</protein>
<dbReference type="Pfam" id="PF08167">
    <property type="entry name" value="RIX1"/>
    <property type="match status" value="1"/>
</dbReference>
<evidence type="ECO:0000313" key="8">
    <source>
        <dbReference type="Proteomes" id="UP000606974"/>
    </source>
</evidence>
<evidence type="ECO:0000256" key="2">
    <source>
        <dbReference type="ARBA" id="ARBA00010511"/>
    </source>
</evidence>
<organism evidence="7 8">
    <name type="scientific">Endocarpon pusillum</name>
    <dbReference type="NCBI Taxonomy" id="364733"/>
    <lineage>
        <taxon>Eukaryota</taxon>
        <taxon>Fungi</taxon>
        <taxon>Dikarya</taxon>
        <taxon>Ascomycota</taxon>
        <taxon>Pezizomycotina</taxon>
        <taxon>Eurotiomycetes</taxon>
        <taxon>Chaetothyriomycetidae</taxon>
        <taxon>Verrucariales</taxon>
        <taxon>Verrucariaceae</taxon>
        <taxon>Endocarpon</taxon>
    </lineage>
</organism>
<proteinExistence type="inferred from homology"/>
<dbReference type="SUPFAM" id="SSF48371">
    <property type="entry name" value="ARM repeat"/>
    <property type="match status" value="1"/>
</dbReference>
<feature type="compositionally biased region" description="Polar residues" evidence="5">
    <location>
        <begin position="663"/>
        <end position="680"/>
    </location>
</feature>
<sequence length="839" mass="91289">MSKVGALRALTHRLNNTPVKELPHIAGFLASSILDCADTLKSTPSLSAGKVDDLSLQAHKLKARLGSLLQDRSAEGRFTAIILVKATIEAGGREILGLCEPWLRGLLAILNRPDPVSSKRLCLLTITRIFSLTQQYPTLIREVTTPLLPAFVTVCLNLGGLHPSRSDEAPSTRPSPYLETVLQCMLHLIPDHPSTFRPFASKLYPVLANYLSGQYTSDGITRLVHSIFVTLHFCAPKNTAHEQWFKAYEAVVSSIHGVADEILRAVVEDWESSDGAHRQGSVRKTFDRLPHSKENDPLGVPPWEGVYQGSRVLLSLLRLLKTFLLSQTSQAVSLPLGLTLDLTSRLLHLRVPANGKESQTSVRFNPEIEREEREELLAILPEIHQSTLDLLSSLVQAIGSSIWPASHAIVEQCLWIFGSESSNESIRKATYSLFGNLMPFTGPATTRDSFKPLAAVAAHCCKDILSGSSDSEPPDQSKVGLNSKPVLNGHADSFLQPSSKRTSKSQPQISAIQTAASEFMCQLLEYVPAKAFPHSLRAQIDRTAILKDQKRALLASVLNPAPRTTSKYATPSIMPFLVRTSQDELETEGLLRPRMPVIREAETSSYEPETDYNAEMELEHSKDAVSTEGPDPEIPKQPIVHSSGSQNDIPDRLKDSIPDGAATASTVEPQQTIVTSNQANIEPLPRQMNASPHASPSNHAAKRNFDSTDNYEVEDTSSKRIRGSELDREADPGLKRAATSPSASAPTAAMVVVDPGPAMQVEAGAGAGAGATASDKGKARATSVSPGPEEGVNTMLEKKKVDEENEEDSDSDSAIPPLYLKTTDSENEEYDEDEDEDML</sequence>
<evidence type="ECO:0000256" key="1">
    <source>
        <dbReference type="ARBA" id="ARBA00004123"/>
    </source>
</evidence>
<evidence type="ECO:0000256" key="5">
    <source>
        <dbReference type="SAM" id="MobiDB-lite"/>
    </source>
</evidence>
<dbReference type="InterPro" id="IPR016024">
    <property type="entry name" value="ARM-type_fold"/>
</dbReference>
<reference evidence="7" key="1">
    <citation type="submission" date="2020-02" db="EMBL/GenBank/DDBJ databases">
        <authorList>
            <person name="Palmer J.M."/>
        </authorList>
    </citation>
    <scope>NUCLEOTIDE SEQUENCE</scope>
    <source>
        <strain evidence="7">EPUS1.4</strain>
        <tissue evidence="7">Thallus</tissue>
    </source>
</reference>
<comment type="caution">
    <text evidence="7">The sequence shown here is derived from an EMBL/GenBank/DDBJ whole genome shotgun (WGS) entry which is preliminary data.</text>
</comment>
<feature type="region of interest" description="Disordered" evidence="5">
    <location>
        <begin position="622"/>
        <end position="839"/>
    </location>
</feature>
<dbReference type="InterPro" id="IPR012583">
    <property type="entry name" value="RIX1_N"/>
</dbReference>
<dbReference type="PANTHER" id="PTHR34105">
    <property type="entry name" value="PROLINE-, GLUTAMIC ACID- AND LEUCINE-RICH PROTEIN 1"/>
    <property type="match status" value="1"/>
</dbReference>
<dbReference type="Gene3D" id="1.25.10.10">
    <property type="entry name" value="Leucine-rich Repeat Variant"/>
    <property type="match status" value="1"/>
</dbReference>
<feature type="compositionally biased region" description="Low complexity" evidence="5">
    <location>
        <begin position="689"/>
        <end position="699"/>
    </location>
</feature>
<evidence type="ECO:0000256" key="4">
    <source>
        <dbReference type="ARBA" id="ARBA00023242"/>
    </source>
</evidence>
<dbReference type="GO" id="GO:0006364">
    <property type="term" value="P:rRNA processing"/>
    <property type="evidence" value="ECO:0007669"/>
    <property type="project" value="TreeGrafter"/>
</dbReference>
<keyword evidence="4" id="KW-0539">Nucleus</keyword>
<comment type="similarity">
    <text evidence="2">Belongs to the RIX1/PELP1 family.</text>
</comment>
<dbReference type="InterPro" id="IPR011989">
    <property type="entry name" value="ARM-like"/>
</dbReference>
<dbReference type="EMBL" id="JAACFV010000072">
    <property type="protein sequence ID" value="KAF7507260.1"/>
    <property type="molecule type" value="Genomic_DNA"/>
</dbReference>
<feature type="domain" description="Pre-rRNA-processing protein RIX1 N-terminal" evidence="6">
    <location>
        <begin position="7"/>
        <end position="217"/>
    </location>
</feature>
<accession>A0A8H7ALF4</accession>
<feature type="compositionally biased region" description="Basic and acidic residues" evidence="5">
    <location>
        <begin position="716"/>
        <end position="734"/>
    </location>
</feature>
<feature type="compositionally biased region" description="Acidic residues" evidence="5">
    <location>
        <begin position="825"/>
        <end position="839"/>
    </location>
</feature>
<dbReference type="PANTHER" id="PTHR34105:SF1">
    <property type="entry name" value="PROLINE-, GLUTAMIC ACID- AND LEUCINE-RICH PROTEIN 1"/>
    <property type="match status" value="1"/>
</dbReference>
<keyword evidence="8" id="KW-1185">Reference proteome</keyword>
<dbReference type="OrthoDB" id="20900at2759"/>
<gene>
    <name evidence="7" type="ORF">GJ744_010818</name>
</gene>
<dbReference type="GO" id="GO:0005634">
    <property type="term" value="C:nucleus"/>
    <property type="evidence" value="ECO:0007669"/>
    <property type="project" value="UniProtKB-SubCell"/>
</dbReference>